<protein>
    <recommendedName>
        <fullName evidence="3">Lipoprotein</fullName>
    </recommendedName>
</protein>
<reference evidence="1 2" key="1">
    <citation type="submission" date="2014-02" db="EMBL/GenBank/DDBJ databases">
        <title>Draft genome sequence of Lysinibacillus odysseyi NBRC 100172.</title>
        <authorList>
            <person name="Zhang F."/>
            <person name="Wang G."/>
            <person name="Zhang L."/>
        </authorList>
    </citation>
    <scope>NUCLEOTIDE SEQUENCE [LARGE SCALE GENOMIC DNA]</scope>
    <source>
        <strain evidence="1 2">NBRC 100172</strain>
    </source>
</reference>
<evidence type="ECO:0008006" key="3">
    <source>
        <dbReference type="Google" id="ProtNLM"/>
    </source>
</evidence>
<dbReference type="STRING" id="1220589.CD32_01500"/>
<evidence type="ECO:0000313" key="2">
    <source>
        <dbReference type="Proteomes" id="UP000030437"/>
    </source>
</evidence>
<dbReference type="EMBL" id="JPVP01000039">
    <property type="protein sequence ID" value="KGR88510.1"/>
    <property type="molecule type" value="Genomic_DNA"/>
</dbReference>
<comment type="caution">
    <text evidence="1">The sequence shown here is derived from an EMBL/GenBank/DDBJ whole genome shotgun (WGS) entry which is preliminary data.</text>
</comment>
<sequence>MKKIAGLFFLSILLFGCQEAPLEEVEKEAGGNVETAVDTRSVYESNERPRRIDLYIGANETSILPTLLSYCWNEQPEECRTELTYTWEEAEAASDGRKISAVSPGKEIIFQIDADPATEVPFPDAIELFLITKEELTPVPVNQETFLAPEQEGSYTYLYKTTFESDIKGNAIYAFTLRVRN</sequence>
<dbReference type="RefSeq" id="WP_036150437.1">
    <property type="nucleotide sequence ID" value="NZ_AVCX01000025.1"/>
</dbReference>
<organism evidence="1 2">
    <name type="scientific">Lysinibacillus odysseyi 34hs-1 = NBRC 100172</name>
    <dbReference type="NCBI Taxonomy" id="1220589"/>
    <lineage>
        <taxon>Bacteria</taxon>
        <taxon>Bacillati</taxon>
        <taxon>Bacillota</taxon>
        <taxon>Bacilli</taxon>
        <taxon>Bacillales</taxon>
        <taxon>Bacillaceae</taxon>
        <taxon>Lysinibacillus</taxon>
    </lineage>
</organism>
<keyword evidence="2" id="KW-1185">Reference proteome</keyword>
<proteinExistence type="predicted"/>
<evidence type="ECO:0000313" key="1">
    <source>
        <dbReference type="EMBL" id="KGR88510.1"/>
    </source>
</evidence>
<gene>
    <name evidence="1" type="ORF">CD32_01500</name>
</gene>
<dbReference type="AlphaFoldDB" id="A0A0A3IYH3"/>
<dbReference type="Proteomes" id="UP000030437">
    <property type="component" value="Unassembled WGS sequence"/>
</dbReference>
<name>A0A0A3IYH3_9BACI</name>
<dbReference type="PROSITE" id="PS51257">
    <property type="entry name" value="PROKAR_LIPOPROTEIN"/>
    <property type="match status" value="1"/>
</dbReference>
<accession>A0A0A3IYH3</accession>